<dbReference type="Gene3D" id="3.30.160.60">
    <property type="entry name" value="Classic Zinc Finger"/>
    <property type="match status" value="2"/>
</dbReference>
<proteinExistence type="predicted"/>
<dbReference type="InterPro" id="IPR051059">
    <property type="entry name" value="VerF-like"/>
</dbReference>
<protein>
    <recommendedName>
        <fullName evidence="9">C2H2-type domain-containing protein</fullName>
    </recommendedName>
</protein>
<dbReference type="PROSITE" id="PS00028">
    <property type="entry name" value="ZINC_FINGER_C2H2_1"/>
    <property type="match status" value="2"/>
</dbReference>
<evidence type="ECO:0000256" key="1">
    <source>
        <dbReference type="ARBA" id="ARBA00004123"/>
    </source>
</evidence>
<evidence type="ECO:0000259" key="9">
    <source>
        <dbReference type="PROSITE" id="PS50157"/>
    </source>
</evidence>
<dbReference type="OrthoDB" id="8922241at2759"/>
<dbReference type="GO" id="GO:0000785">
    <property type="term" value="C:chromatin"/>
    <property type="evidence" value="ECO:0007669"/>
    <property type="project" value="TreeGrafter"/>
</dbReference>
<organism evidence="10 11">
    <name type="scientific">Blyttiomyces helicus</name>
    <dbReference type="NCBI Taxonomy" id="388810"/>
    <lineage>
        <taxon>Eukaryota</taxon>
        <taxon>Fungi</taxon>
        <taxon>Fungi incertae sedis</taxon>
        <taxon>Chytridiomycota</taxon>
        <taxon>Chytridiomycota incertae sedis</taxon>
        <taxon>Chytridiomycetes</taxon>
        <taxon>Chytridiomycetes incertae sedis</taxon>
        <taxon>Blyttiomyces</taxon>
    </lineage>
</organism>
<keyword evidence="2" id="KW-0479">Metal-binding</keyword>
<dbReference type="FunFam" id="3.30.160.60:FF:002343">
    <property type="entry name" value="Zinc finger protein 33A"/>
    <property type="match status" value="1"/>
</dbReference>
<dbReference type="GO" id="GO:0000978">
    <property type="term" value="F:RNA polymerase II cis-regulatory region sequence-specific DNA binding"/>
    <property type="evidence" value="ECO:0007669"/>
    <property type="project" value="InterPro"/>
</dbReference>
<name>A0A4P9VY02_9FUNG</name>
<dbReference type="EMBL" id="KZ999916">
    <property type="protein sequence ID" value="RKO84619.1"/>
    <property type="molecule type" value="Genomic_DNA"/>
</dbReference>
<evidence type="ECO:0000256" key="8">
    <source>
        <dbReference type="SAM" id="MobiDB-lite"/>
    </source>
</evidence>
<dbReference type="InterPro" id="IPR013087">
    <property type="entry name" value="Znf_C2H2_type"/>
</dbReference>
<evidence type="ECO:0000256" key="5">
    <source>
        <dbReference type="ARBA" id="ARBA00022833"/>
    </source>
</evidence>
<feature type="non-terminal residue" evidence="10">
    <location>
        <position position="1"/>
    </location>
</feature>
<evidence type="ECO:0000313" key="11">
    <source>
        <dbReference type="Proteomes" id="UP000269721"/>
    </source>
</evidence>
<feature type="domain" description="C2H2-type" evidence="9">
    <location>
        <begin position="1"/>
        <end position="26"/>
    </location>
</feature>
<keyword evidence="6" id="KW-0539">Nucleus</keyword>
<keyword evidence="11" id="KW-1185">Reference proteome</keyword>
<evidence type="ECO:0000256" key="2">
    <source>
        <dbReference type="ARBA" id="ARBA00022723"/>
    </source>
</evidence>
<reference evidence="11" key="1">
    <citation type="journal article" date="2018" name="Nat. Microbiol.">
        <title>Leveraging single-cell genomics to expand the fungal tree of life.</title>
        <authorList>
            <person name="Ahrendt S.R."/>
            <person name="Quandt C.A."/>
            <person name="Ciobanu D."/>
            <person name="Clum A."/>
            <person name="Salamov A."/>
            <person name="Andreopoulos B."/>
            <person name="Cheng J.F."/>
            <person name="Woyke T."/>
            <person name="Pelin A."/>
            <person name="Henrissat B."/>
            <person name="Reynolds N.K."/>
            <person name="Benny G.L."/>
            <person name="Smith M.E."/>
            <person name="James T.Y."/>
            <person name="Grigoriev I.V."/>
        </authorList>
    </citation>
    <scope>NUCLEOTIDE SEQUENCE [LARGE SCALE GENOMIC DNA]</scope>
</reference>
<dbReference type="PANTHER" id="PTHR40626">
    <property type="entry name" value="MIP31509P"/>
    <property type="match status" value="1"/>
</dbReference>
<dbReference type="PANTHER" id="PTHR40626:SF32">
    <property type="entry name" value="ZINC FINGER PROTEIN RST2"/>
    <property type="match status" value="1"/>
</dbReference>
<keyword evidence="3" id="KW-0677">Repeat</keyword>
<evidence type="ECO:0000256" key="6">
    <source>
        <dbReference type="ARBA" id="ARBA00023242"/>
    </source>
</evidence>
<accession>A0A4P9VY02</accession>
<evidence type="ECO:0000313" key="10">
    <source>
        <dbReference type="EMBL" id="RKO84619.1"/>
    </source>
</evidence>
<feature type="non-terminal residue" evidence="10">
    <location>
        <position position="67"/>
    </location>
</feature>
<comment type="subcellular location">
    <subcellularLocation>
        <location evidence="1">Nucleus</location>
    </subcellularLocation>
</comment>
<sequence length="67" mass="7567">CDTCKQSFRRTEHLLRHLRCHSGEKPYPCTVCSRGFSRLDALQRHLRCHSPPSPKDATPTSPPPTAP</sequence>
<evidence type="ECO:0000256" key="7">
    <source>
        <dbReference type="PROSITE-ProRule" id="PRU00042"/>
    </source>
</evidence>
<evidence type="ECO:0000256" key="4">
    <source>
        <dbReference type="ARBA" id="ARBA00022771"/>
    </source>
</evidence>
<evidence type="ECO:0000256" key="3">
    <source>
        <dbReference type="ARBA" id="ARBA00022737"/>
    </source>
</evidence>
<dbReference type="Pfam" id="PF13912">
    <property type="entry name" value="zf-C2H2_6"/>
    <property type="match status" value="1"/>
</dbReference>
<dbReference type="InterPro" id="IPR036236">
    <property type="entry name" value="Znf_C2H2_sf"/>
</dbReference>
<dbReference type="SUPFAM" id="SSF57667">
    <property type="entry name" value="beta-beta-alpha zinc fingers"/>
    <property type="match status" value="1"/>
</dbReference>
<feature type="region of interest" description="Disordered" evidence="8">
    <location>
        <begin position="47"/>
        <end position="67"/>
    </location>
</feature>
<keyword evidence="5" id="KW-0862">Zinc</keyword>
<dbReference type="PROSITE" id="PS50157">
    <property type="entry name" value="ZINC_FINGER_C2H2_2"/>
    <property type="match status" value="2"/>
</dbReference>
<dbReference type="AlphaFoldDB" id="A0A4P9VY02"/>
<dbReference type="GO" id="GO:0008270">
    <property type="term" value="F:zinc ion binding"/>
    <property type="evidence" value="ECO:0007669"/>
    <property type="project" value="UniProtKB-KW"/>
</dbReference>
<feature type="domain" description="C2H2-type" evidence="9">
    <location>
        <begin position="27"/>
        <end position="54"/>
    </location>
</feature>
<keyword evidence="4 7" id="KW-0863">Zinc-finger</keyword>
<dbReference type="GO" id="GO:0005634">
    <property type="term" value="C:nucleus"/>
    <property type="evidence" value="ECO:0007669"/>
    <property type="project" value="UniProtKB-SubCell"/>
</dbReference>
<dbReference type="GO" id="GO:0000981">
    <property type="term" value="F:DNA-binding transcription factor activity, RNA polymerase II-specific"/>
    <property type="evidence" value="ECO:0007669"/>
    <property type="project" value="InterPro"/>
</dbReference>
<dbReference type="SMART" id="SM00355">
    <property type="entry name" value="ZnF_C2H2"/>
    <property type="match status" value="2"/>
</dbReference>
<dbReference type="Proteomes" id="UP000269721">
    <property type="component" value="Unassembled WGS sequence"/>
</dbReference>
<gene>
    <name evidence="10" type="ORF">BDK51DRAFT_15067</name>
</gene>